<dbReference type="SUPFAM" id="SSF81383">
    <property type="entry name" value="F-box domain"/>
    <property type="match status" value="1"/>
</dbReference>
<gene>
    <name evidence="14" type="ORF">LYPA_23C018473</name>
</gene>
<dbReference type="FunFam" id="3.40.50.300:FF:001348">
    <property type="entry name" value="Ras and EF-hand domain-containing protein"/>
    <property type="match status" value="1"/>
</dbReference>
<dbReference type="PRINTS" id="PR00449">
    <property type="entry name" value="RASTRNSFRMNG"/>
</dbReference>
<dbReference type="InterPro" id="IPR050227">
    <property type="entry name" value="Rab"/>
</dbReference>
<dbReference type="GO" id="GO:0005525">
    <property type="term" value="F:GTP binding"/>
    <property type="evidence" value="ECO:0007669"/>
    <property type="project" value="UniProtKB-KW"/>
</dbReference>
<feature type="compositionally biased region" description="Low complexity" evidence="12">
    <location>
        <begin position="325"/>
        <end position="336"/>
    </location>
</feature>
<feature type="compositionally biased region" description="Low complexity" evidence="12">
    <location>
        <begin position="1335"/>
        <end position="1344"/>
    </location>
</feature>
<dbReference type="Pfam" id="PF25372">
    <property type="entry name" value="DUF7885"/>
    <property type="match status" value="1"/>
</dbReference>
<dbReference type="Gene3D" id="3.80.10.10">
    <property type="entry name" value="Ribonuclease Inhibitor"/>
    <property type="match status" value="2"/>
</dbReference>
<dbReference type="Proteomes" id="UP000386466">
    <property type="component" value="Unassembled WGS sequence"/>
</dbReference>
<sequence>MSGTDTFSSIQSHVQPGSRDGEKFREKVSFWVFLNIKSPFKMFQFSSNSCKKGGPMFRMDPLLPILTAQSPPWNEADSPWTHDLEHLRAKRVAYYESIGIIKGDASRNSSQPVWTASQDTRVNPSENQAFGLRGLQMSLGCLAIEKKPLLQEVSKVVPGEAEQDQDQRVWEGPRRERPPTELDLKLLADALVPETEKLRHVINWAQKFLPKPPKEDGLKGPTASLGFPRSNPYQSSEAPRNKKNAHLKNCRGFSGIALSPTSDSTLVSRTMVLSGVPSPGEVPLQAEVRKECRGPEESHLRSPKDLTVKFKAGSSRGENSIQRLPGGPSISPSHSSNGRRKESDNVRFALGSLQTDIKHKNEWEHAIMERVEGTLTGRVPRGEPNRSMQSSTKSSLPMITRKQFDLTHPENYLDVSEGPLDNAAFHGSLGANVFHGPAANAHGAHGSAWFDQLPSTKMDSGSVQAPQVVTRQASHEQMEKTLPSTHPISRDVSKTGLKGSFPFQDGGDTLSWSDEQPHKPEQGASVLETYFYYLHMLNKSKGLSSEKRNFSLLFWGPGMCRSESVVTSPEGKGRSKVASLDRKTKQWRDGGDSIAAMETLSLVPFQEHKGAADFSQWLLLPDEIWICIFSFLSHKELAQVAQVCCHLYRLASDGSLWKQVQITDCHVLEDDWLVALAGHQPRSLSLHRCCHAGQAVTDQGLKRLFQHCGDVLQELNVTSCSGPGLTGDKVLLHAGALCTRLTAVDMSWSGATDVGVMALIQGASSLQELSINGCQITDKAIRALVKKHGNSLHKIEVFGCLALTAKSVGSLAVQCPHLRTLNIGRVPKVSEACLVRSLENLREVTALNVAGLKMMRDQIVHCIVTQCPKLDSLVLSSCSQVTDVSLVEISTYLQTLRYLDVSGCRKITNAGIHALARSCHQLKYLDLSSTGISKRGVCSLANYCHISLECVKLSFCKNVTLDVVKKLCKNCRRKEQVSTLYLNINLVEPRLIQPYEHVIRNFIREIKLQSTEMESLAIAVKRAQDKAAMQLSELEEEMDQRIQAAEHKTRKDEKRKAEEALSDLRRQYETEVGDLQVTIKKLRKLEEQSKHISQKEDVAALKKQIYDLSMENQKVKKDLLEAQTNIAFLQSELDALKSDYADQSLNSERDLQIIQEYTEDRNSLERQIEILQTANRKLHDSNDGLRSALENSYSKFNRSLRINNISPGNTISRSSPKFNGHSPQPLGYDRSSRSSYVDEDCDSLALCDPMQRMNCEVDSLPESCFDSGLSTLRDSNEYDSEVEYKHQRGLQRSHGTQESFAGDASDTDVPDIRDEETFGAEGVASILDWKPQGPSSEGSIVSSSRKPISALSPPTDMVDGNHKSSSSQKAYKIVLAGDAAVGKSSFLMRLCKNEFRGNTSATLGVDFQMKTLIVDGERTVLQLWDTAGQERFRSIAKSYFRRADGVLLLYDVTCEKSFLNVREWVDMIEDATQESIPIMLVGNKADLRDAAAAEGQKCVPGYFGEKLAMTYGALFCETSAKDGSNVVEAVLHLAREVKKRTDEDDSKSITNLSGTSSKKSTQMKNCCSS</sequence>
<evidence type="ECO:0000256" key="4">
    <source>
        <dbReference type="ARBA" id="ARBA00022553"/>
    </source>
</evidence>
<feature type="compositionally biased region" description="Polar residues" evidence="12">
    <location>
        <begin position="1204"/>
        <end position="1217"/>
    </location>
</feature>
<feature type="region of interest" description="Disordered" evidence="12">
    <location>
        <begin position="1328"/>
        <end position="1364"/>
    </location>
</feature>
<dbReference type="EMBL" id="CAAGRJ010036887">
    <property type="protein sequence ID" value="VFV45117.1"/>
    <property type="molecule type" value="Genomic_DNA"/>
</dbReference>
<dbReference type="SUPFAM" id="SSF52047">
    <property type="entry name" value="RNI-like"/>
    <property type="match status" value="1"/>
</dbReference>
<keyword evidence="7 11" id="KW-0175">Coiled coil</keyword>
<keyword evidence="5" id="KW-0547">Nucleotide-binding</keyword>
<dbReference type="InterPro" id="IPR036047">
    <property type="entry name" value="F-box-like_dom_sf"/>
</dbReference>
<dbReference type="GO" id="GO:0048471">
    <property type="term" value="C:perinuclear region of cytoplasm"/>
    <property type="evidence" value="ECO:0007669"/>
    <property type="project" value="UniProtKB-SubCell"/>
</dbReference>
<dbReference type="InterPro" id="IPR006553">
    <property type="entry name" value="Leu-rich_rpt_Cys-con_subtyp"/>
</dbReference>
<evidence type="ECO:0000256" key="1">
    <source>
        <dbReference type="ARBA" id="ARBA00004556"/>
    </source>
</evidence>
<keyword evidence="8" id="KW-0342">GTP-binding</keyword>
<dbReference type="FunFam" id="1.10.287.1490:FF:000019">
    <property type="entry name" value="RAS and EF-hand domain containing"/>
    <property type="match status" value="1"/>
</dbReference>
<feature type="region of interest" description="Disordered" evidence="12">
    <location>
        <begin position="376"/>
        <end position="396"/>
    </location>
</feature>
<comment type="function">
    <text evidence="9">Binds predominantly GDP, and also GTP. Acts as a dynein adapter protein that activates dynein-mediated transport and dynein-dynactin motility on microtubules.</text>
</comment>
<evidence type="ECO:0000256" key="5">
    <source>
        <dbReference type="ARBA" id="ARBA00022741"/>
    </source>
</evidence>
<evidence type="ECO:0000256" key="11">
    <source>
        <dbReference type="SAM" id="Coils"/>
    </source>
</evidence>
<evidence type="ECO:0000256" key="9">
    <source>
        <dbReference type="ARBA" id="ARBA00058499"/>
    </source>
</evidence>
<feature type="region of interest" description="Disordered" evidence="12">
    <location>
        <begin position="1287"/>
        <end position="1309"/>
    </location>
</feature>
<dbReference type="SMART" id="SM00175">
    <property type="entry name" value="RAB"/>
    <property type="match status" value="1"/>
</dbReference>
<reference evidence="14 15" key="1">
    <citation type="submission" date="2019-01" db="EMBL/GenBank/DDBJ databases">
        <authorList>
            <person name="Alioto T."/>
            <person name="Alioto T."/>
        </authorList>
    </citation>
    <scope>NUCLEOTIDE SEQUENCE [LARGE SCALE GENOMIC DNA]</scope>
</reference>
<dbReference type="InterPro" id="IPR001611">
    <property type="entry name" value="Leu-rich_rpt"/>
</dbReference>
<evidence type="ECO:0000256" key="3">
    <source>
        <dbReference type="ARBA" id="ARBA00022490"/>
    </source>
</evidence>
<proteinExistence type="inferred from homology"/>
<comment type="similarity">
    <text evidence="2">Belongs to the small GTPase superfamily. Rab family.</text>
</comment>
<feature type="domain" description="F-box" evidence="13">
    <location>
        <begin position="614"/>
        <end position="660"/>
    </location>
</feature>
<dbReference type="Pfam" id="PF12937">
    <property type="entry name" value="F-box-like"/>
    <property type="match status" value="1"/>
</dbReference>
<dbReference type="SMART" id="SM00176">
    <property type="entry name" value="RAN"/>
    <property type="match status" value="1"/>
</dbReference>
<dbReference type="InterPro" id="IPR032675">
    <property type="entry name" value="LRR_dom_sf"/>
</dbReference>
<evidence type="ECO:0000256" key="6">
    <source>
        <dbReference type="ARBA" id="ARBA00022786"/>
    </source>
</evidence>
<dbReference type="InterPro" id="IPR057207">
    <property type="entry name" value="FBXL15_LRR"/>
</dbReference>
<dbReference type="NCBIfam" id="TIGR00231">
    <property type="entry name" value="small_GTP"/>
    <property type="match status" value="1"/>
</dbReference>
<dbReference type="Gene3D" id="3.40.50.300">
    <property type="entry name" value="P-loop containing nucleotide triphosphate hydrolases"/>
    <property type="match status" value="1"/>
</dbReference>
<feature type="compositionally biased region" description="Basic and acidic residues" evidence="12">
    <location>
        <begin position="165"/>
        <end position="177"/>
    </location>
</feature>
<feature type="region of interest" description="Disordered" evidence="12">
    <location>
        <begin position="158"/>
        <end position="177"/>
    </location>
</feature>
<dbReference type="CDD" id="cd00154">
    <property type="entry name" value="Rab"/>
    <property type="match status" value="1"/>
</dbReference>
<dbReference type="Gene3D" id="1.10.287.1490">
    <property type="match status" value="1"/>
</dbReference>
<dbReference type="SMART" id="SM00367">
    <property type="entry name" value="LRR_CC"/>
    <property type="match status" value="6"/>
</dbReference>
<feature type="region of interest" description="Disordered" evidence="12">
    <location>
        <begin position="312"/>
        <end position="343"/>
    </location>
</feature>
<feature type="compositionally biased region" description="Polar residues" evidence="12">
    <location>
        <begin position="1548"/>
        <end position="1569"/>
    </location>
</feature>
<comment type="subcellular location">
    <subcellularLocation>
        <location evidence="1">Cytoplasm</location>
        <location evidence="1">Perinuclear region</location>
    </subcellularLocation>
</comment>
<keyword evidence="4" id="KW-0597">Phosphoprotein</keyword>
<dbReference type="SUPFAM" id="SSF52540">
    <property type="entry name" value="P-loop containing nucleoside triphosphate hydrolases"/>
    <property type="match status" value="1"/>
</dbReference>
<accession>A0A485PJW2</accession>
<dbReference type="Pfam" id="PF13516">
    <property type="entry name" value="LRR_6"/>
    <property type="match status" value="1"/>
</dbReference>
<feature type="region of interest" description="Disordered" evidence="12">
    <location>
        <begin position="224"/>
        <end position="246"/>
    </location>
</feature>
<evidence type="ECO:0000256" key="12">
    <source>
        <dbReference type="SAM" id="MobiDB-lite"/>
    </source>
</evidence>
<evidence type="ECO:0000256" key="2">
    <source>
        <dbReference type="ARBA" id="ARBA00006270"/>
    </source>
</evidence>
<keyword evidence="15" id="KW-1185">Reference proteome</keyword>
<dbReference type="PROSITE" id="PS51420">
    <property type="entry name" value="RHO"/>
    <property type="match status" value="1"/>
</dbReference>
<feature type="compositionally biased region" description="Polar residues" evidence="12">
    <location>
        <begin position="386"/>
        <end position="396"/>
    </location>
</feature>
<dbReference type="PROSITE" id="PS50181">
    <property type="entry name" value="FBOX"/>
    <property type="match status" value="1"/>
</dbReference>
<dbReference type="CDD" id="cd22139">
    <property type="entry name" value="F-box_unchar"/>
    <property type="match status" value="1"/>
</dbReference>
<evidence type="ECO:0000313" key="14">
    <source>
        <dbReference type="EMBL" id="VFV45117.1"/>
    </source>
</evidence>
<evidence type="ECO:0000259" key="13">
    <source>
        <dbReference type="PROSITE" id="PS50181"/>
    </source>
</evidence>
<evidence type="ECO:0000313" key="15">
    <source>
        <dbReference type="Proteomes" id="UP000386466"/>
    </source>
</evidence>
<feature type="compositionally biased region" description="Polar residues" evidence="12">
    <location>
        <begin position="1"/>
        <end position="15"/>
    </location>
</feature>
<dbReference type="SMART" id="SM00174">
    <property type="entry name" value="RHO"/>
    <property type="match status" value="1"/>
</dbReference>
<protein>
    <submittedName>
        <fullName evidence="14">Ras and ef-hand domain-containing</fullName>
    </submittedName>
</protein>
<dbReference type="GO" id="GO:0003924">
    <property type="term" value="F:GTPase activity"/>
    <property type="evidence" value="ECO:0007669"/>
    <property type="project" value="InterPro"/>
</dbReference>
<evidence type="ECO:0000256" key="7">
    <source>
        <dbReference type="ARBA" id="ARBA00023054"/>
    </source>
</evidence>
<feature type="region of interest" description="Disordered" evidence="12">
    <location>
        <begin position="1542"/>
        <end position="1569"/>
    </location>
</feature>
<feature type="region of interest" description="Disordered" evidence="12">
    <location>
        <begin position="1204"/>
        <end position="1234"/>
    </location>
</feature>
<feature type="region of interest" description="Disordered" evidence="12">
    <location>
        <begin position="1"/>
        <end position="20"/>
    </location>
</feature>
<dbReference type="InterPro" id="IPR001806">
    <property type="entry name" value="Small_GTPase"/>
</dbReference>
<dbReference type="PROSITE" id="PS51419">
    <property type="entry name" value="RAB"/>
    <property type="match status" value="1"/>
</dbReference>
<keyword evidence="6" id="KW-0833">Ubl conjugation pathway</keyword>
<dbReference type="SMART" id="SM00173">
    <property type="entry name" value="RAS"/>
    <property type="match status" value="1"/>
</dbReference>
<dbReference type="InterPro" id="IPR005225">
    <property type="entry name" value="Small_GTP-bd"/>
</dbReference>
<dbReference type="InterPro" id="IPR027417">
    <property type="entry name" value="P-loop_NTPase"/>
</dbReference>
<organism evidence="14 15">
    <name type="scientific">Lynx pardinus</name>
    <name type="common">Iberian lynx</name>
    <name type="synonym">Felis pardina</name>
    <dbReference type="NCBI Taxonomy" id="191816"/>
    <lineage>
        <taxon>Eukaryota</taxon>
        <taxon>Metazoa</taxon>
        <taxon>Chordata</taxon>
        <taxon>Craniata</taxon>
        <taxon>Vertebrata</taxon>
        <taxon>Euteleostomi</taxon>
        <taxon>Mammalia</taxon>
        <taxon>Eutheria</taxon>
        <taxon>Laurasiatheria</taxon>
        <taxon>Carnivora</taxon>
        <taxon>Feliformia</taxon>
        <taxon>Felidae</taxon>
        <taxon>Felinae</taxon>
        <taxon>Lynx</taxon>
    </lineage>
</organism>
<dbReference type="PANTHER" id="PTHR47977">
    <property type="entry name" value="RAS-RELATED PROTEIN RAB"/>
    <property type="match status" value="1"/>
</dbReference>
<comment type="subunit">
    <text evidence="10">Homodimer. Interacts with the dynein-dynactin complex.</text>
</comment>
<dbReference type="SMART" id="SM00256">
    <property type="entry name" value="FBOX"/>
    <property type="match status" value="1"/>
</dbReference>
<feature type="coiled-coil region" evidence="11">
    <location>
        <begin position="1020"/>
        <end position="1181"/>
    </location>
</feature>
<dbReference type="InterPro" id="IPR001810">
    <property type="entry name" value="F-box_dom"/>
</dbReference>
<keyword evidence="3" id="KW-0963">Cytoplasm</keyword>
<dbReference type="PROSITE" id="PS51421">
    <property type="entry name" value="RAS"/>
    <property type="match status" value="1"/>
</dbReference>
<name>A0A485PJW2_LYNPA</name>
<evidence type="ECO:0000256" key="8">
    <source>
        <dbReference type="ARBA" id="ARBA00023134"/>
    </source>
</evidence>
<dbReference type="Pfam" id="PF00071">
    <property type="entry name" value="Ras"/>
    <property type="match status" value="1"/>
</dbReference>
<evidence type="ECO:0000256" key="10">
    <source>
        <dbReference type="ARBA" id="ARBA00065295"/>
    </source>
</evidence>